<dbReference type="GO" id="GO:0016604">
    <property type="term" value="C:nuclear body"/>
    <property type="evidence" value="ECO:0007669"/>
    <property type="project" value="TreeGrafter"/>
</dbReference>
<keyword evidence="5" id="KW-0479">Metal-binding</keyword>
<keyword evidence="9" id="KW-1185">Reference proteome</keyword>
<comment type="caution">
    <text evidence="5">Lacks conserved residue(s) required for the propagation of feature annotation.</text>
</comment>
<dbReference type="PANTHER" id="PTHR10887">
    <property type="entry name" value="DNA2/NAM7 HELICASE FAMILY"/>
    <property type="match status" value="1"/>
</dbReference>
<keyword evidence="2" id="KW-0378">Hydrolase</keyword>
<dbReference type="InterPro" id="IPR047187">
    <property type="entry name" value="SF1_C_Upf1"/>
</dbReference>
<sequence length="1079" mass="126644">MNQYATTHPMQMSCYANGQDEYGLKKMFETKQQTDQTDEIHKCAYCEETNGLVRCSCGKYICNGPVTNCSKCQILIHTSNCNHYAYYIGNIKIECYKCKESNIFVIRYRREELKFYCKECIPPNKEYLYKECVAKQGVFSLNNYSNFGTSIRSISLDKINSIDQVERFSISNIVHVKQVYNGQTDYINTYQTLYNYEEGVQYWEEYTYKKMVTFRKEKGKTYVTIKHDKKEKYPRVGCQVYLVEKGNKAILNKETEQYITNCADKLFKDCSFVVKGTVHCSDQKKTELVMTETVISDKLPIEKQTIPQRLFNTLTDSTQLFRLYVWTNQSNGNVITRSFDFLSKYEHSDDYYNTLFGSTPLTQQFYYNNSYINPPHLNCPVHLNLSQIAAVLKTPSQRFKRGHKHKRSQVDYNSFEDEDKKFYVTASSNNAVNVLTERLVDYKVNVFRIAANDKYEDLSDKVREVSLIYKAYEYAKNVRLVDIEKILKKKIDSFFTEKERIKINDMELNYNKDLTLKMHFKTFEKYFKVTEKDLFQRKQLSLNKTETSQMNDFMKNNLKNITMNCDVIAATLTKSLSGVKFWCALIDEAAQSIEPETFSAFAKVNKIVMIGDIQQLPPTILSDEAKEGGLEKSMFERLLLNKVPYVLLNTQYLMHPAISKFSNEFFYRGKLNDGVTANERSDNRINKIFSKKEFPVMFVHCKGDEGYGSSGKSYGNDAEKEVVKFLVEKYNKEGINDEEIGIISPYSTQRDLLGEQHKTIQVASVDGFQGNEKEFIIISCVRSNSKGGIGFLADHRRLNVALTRARKGLVMVGDAYTLRHNCIFVNFMKMVYDEKNFMSLKSHYSKKQKVNTLKLQNYVIEEIKNAQKTQVPNMVCYESIENINTIHQKTKPVKNENLNETESVTEFVTTNSDYYNQLYYDDCICNTTELTPLYQNGVRQVQGTNKPLSSEQQIYFEDDYDYRITEEKRLHLIEYEERQQKQQKEEEEKRLRLIEYEERQQQNLYGQQELVNQRIYKLANQQETFRIQNQYQRNEFKTSNYSQPETKGVFMSRLKTFKFLSKNKNIKTRLYTILKFSWY</sequence>
<dbReference type="Pfam" id="PF13086">
    <property type="entry name" value="AAA_11"/>
    <property type="match status" value="1"/>
</dbReference>
<organism evidence="8 9">
    <name type="scientific">Entamoeba invadens IP1</name>
    <dbReference type="NCBI Taxonomy" id="370355"/>
    <lineage>
        <taxon>Eukaryota</taxon>
        <taxon>Amoebozoa</taxon>
        <taxon>Evosea</taxon>
        <taxon>Archamoebae</taxon>
        <taxon>Mastigamoebida</taxon>
        <taxon>Entamoebidae</taxon>
        <taxon>Entamoeba</taxon>
    </lineage>
</organism>
<dbReference type="EMBL" id="KB206450">
    <property type="protein sequence ID" value="ELP91723.1"/>
    <property type="molecule type" value="Genomic_DNA"/>
</dbReference>
<evidence type="ECO:0000313" key="8">
    <source>
        <dbReference type="EMBL" id="ELP91723.1"/>
    </source>
</evidence>
<dbReference type="GO" id="GO:0005737">
    <property type="term" value="C:cytoplasm"/>
    <property type="evidence" value="ECO:0007669"/>
    <property type="project" value="InterPro"/>
</dbReference>
<dbReference type="GO" id="GO:0001147">
    <property type="term" value="F:transcription termination site sequence-specific DNA binding"/>
    <property type="evidence" value="ECO:0007669"/>
    <property type="project" value="TreeGrafter"/>
</dbReference>
<dbReference type="RefSeq" id="XP_004258494.1">
    <property type="nucleotide sequence ID" value="XM_004258446.1"/>
</dbReference>
<feature type="region of interest" description="CC/SHH/C" evidence="5">
    <location>
        <begin position="55"/>
        <end position="83"/>
    </location>
</feature>
<dbReference type="PROSITE" id="PS51997">
    <property type="entry name" value="UPF1_CH_RICH"/>
    <property type="match status" value="1"/>
</dbReference>
<dbReference type="Gene3D" id="3.40.50.300">
    <property type="entry name" value="P-loop containing nucleotide triphosphate hydrolases"/>
    <property type="match status" value="2"/>
</dbReference>
<dbReference type="AlphaFoldDB" id="A0A0A1UFK9"/>
<dbReference type="Proteomes" id="UP000014680">
    <property type="component" value="Unassembled WGS sequence"/>
</dbReference>
<dbReference type="GO" id="GO:0008270">
    <property type="term" value="F:zinc ion binding"/>
    <property type="evidence" value="ECO:0007669"/>
    <property type="project" value="UniProtKB-UniRule"/>
</dbReference>
<feature type="domain" description="Upf1" evidence="7">
    <location>
        <begin position="35"/>
        <end position="169"/>
    </location>
</feature>
<protein>
    <recommendedName>
        <fullName evidence="7">Upf1 domain-containing protein</fullName>
    </recommendedName>
</protein>
<dbReference type="GO" id="GO:0003723">
    <property type="term" value="F:RNA binding"/>
    <property type="evidence" value="ECO:0007669"/>
    <property type="project" value="InterPro"/>
</dbReference>
<evidence type="ECO:0000313" key="9">
    <source>
        <dbReference type="Proteomes" id="UP000014680"/>
    </source>
</evidence>
<evidence type="ECO:0000259" key="7">
    <source>
        <dbReference type="PROSITE" id="PS51997"/>
    </source>
</evidence>
<name>A0A0A1UFK9_ENTIV</name>
<dbReference type="CDD" id="cd18808">
    <property type="entry name" value="SF1_C_Upf1"/>
    <property type="match status" value="1"/>
</dbReference>
<evidence type="ECO:0000256" key="3">
    <source>
        <dbReference type="ARBA" id="ARBA00022806"/>
    </source>
</evidence>
<dbReference type="InterPro" id="IPR045055">
    <property type="entry name" value="DNA2/NAM7-like"/>
</dbReference>
<dbReference type="GeneID" id="14890735"/>
<dbReference type="VEuPathDB" id="AmoebaDB:EIN_520800"/>
<keyword evidence="5" id="KW-0863">Zinc-finger</keyword>
<evidence type="ECO:0000256" key="1">
    <source>
        <dbReference type="ARBA" id="ARBA00022741"/>
    </source>
</evidence>
<dbReference type="GO" id="GO:0006369">
    <property type="term" value="P:termination of RNA polymerase II transcription"/>
    <property type="evidence" value="ECO:0007669"/>
    <property type="project" value="TreeGrafter"/>
</dbReference>
<keyword evidence="3" id="KW-0347">Helicase</keyword>
<accession>A0A0A1UFK9</accession>
<dbReference type="GO" id="GO:0000184">
    <property type="term" value="P:nuclear-transcribed mRNA catabolic process, nonsense-mediated decay"/>
    <property type="evidence" value="ECO:0007669"/>
    <property type="project" value="InterPro"/>
</dbReference>
<evidence type="ECO:0000256" key="6">
    <source>
        <dbReference type="SAM" id="Coils"/>
    </source>
</evidence>
<dbReference type="GO" id="GO:0005524">
    <property type="term" value="F:ATP binding"/>
    <property type="evidence" value="ECO:0007669"/>
    <property type="project" value="UniProtKB-KW"/>
</dbReference>
<reference evidence="8 9" key="1">
    <citation type="submission" date="2012-10" db="EMBL/GenBank/DDBJ databases">
        <authorList>
            <person name="Zafar N."/>
            <person name="Inman J."/>
            <person name="Hall N."/>
            <person name="Lorenzi H."/>
            <person name="Caler E."/>
        </authorList>
    </citation>
    <scope>NUCLEOTIDE SEQUENCE [LARGE SCALE GENOMIC DNA]</scope>
    <source>
        <strain evidence="8 9">IP1</strain>
    </source>
</reference>
<dbReference type="GO" id="GO:0003724">
    <property type="term" value="F:RNA helicase activity"/>
    <property type="evidence" value="ECO:0007669"/>
    <property type="project" value="InterPro"/>
</dbReference>
<keyword evidence="1" id="KW-0547">Nucleotide-binding</keyword>
<dbReference type="InterPro" id="IPR041679">
    <property type="entry name" value="DNA2/NAM7-like_C"/>
</dbReference>
<keyword evidence="4" id="KW-0067">ATP-binding</keyword>
<dbReference type="GO" id="GO:0005694">
    <property type="term" value="C:chromosome"/>
    <property type="evidence" value="ECO:0007669"/>
    <property type="project" value="UniProtKB-ARBA"/>
</dbReference>
<evidence type="ECO:0000256" key="4">
    <source>
        <dbReference type="ARBA" id="ARBA00022840"/>
    </source>
</evidence>
<evidence type="ECO:0000256" key="5">
    <source>
        <dbReference type="PROSITE-ProRule" id="PRU01341"/>
    </source>
</evidence>
<dbReference type="InterPro" id="IPR018999">
    <property type="entry name" value="UPF1_CH/ZBD"/>
</dbReference>
<dbReference type="InterPro" id="IPR041677">
    <property type="entry name" value="DNA2/NAM7_AAA_11"/>
</dbReference>
<dbReference type="FunFam" id="3.40.50.300:FF:000326">
    <property type="entry name" value="P-loop containing nucleoside triphosphate hydrolase"/>
    <property type="match status" value="1"/>
</dbReference>
<dbReference type="OrthoDB" id="6513042at2759"/>
<keyword evidence="6" id="KW-0175">Coiled coil</keyword>
<dbReference type="PANTHER" id="PTHR10887:SF495">
    <property type="entry name" value="HELICASE SENATAXIN ISOFORM X1-RELATED"/>
    <property type="match status" value="1"/>
</dbReference>
<gene>
    <name evidence="8" type="ORF">EIN_520800</name>
</gene>
<proteinExistence type="predicted"/>
<feature type="coiled-coil region" evidence="6">
    <location>
        <begin position="972"/>
        <end position="999"/>
    </location>
</feature>
<dbReference type="KEGG" id="eiv:EIN_520800"/>
<keyword evidence="5" id="KW-0862">Zinc</keyword>
<evidence type="ECO:0000256" key="2">
    <source>
        <dbReference type="ARBA" id="ARBA00022801"/>
    </source>
</evidence>
<dbReference type="SUPFAM" id="SSF52540">
    <property type="entry name" value="P-loop containing nucleoside triphosphate hydrolases"/>
    <property type="match status" value="1"/>
</dbReference>
<dbReference type="GO" id="GO:0016787">
    <property type="term" value="F:hydrolase activity"/>
    <property type="evidence" value="ECO:0007669"/>
    <property type="project" value="UniProtKB-KW"/>
</dbReference>
<dbReference type="InterPro" id="IPR027417">
    <property type="entry name" value="P-loop_NTPase"/>
</dbReference>
<dbReference type="Pfam" id="PF13087">
    <property type="entry name" value="AAA_12"/>
    <property type="match status" value="1"/>
</dbReference>